<feature type="transmembrane region" description="Helical" evidence="2">
    <location>
        <begin position="148"/>
        <end position="170"/>
    </location>
</feature>
<reference evidence="3" key="2">
    <citation type="submission" date="2025-08" db="UniProtKB">
        <authorList>
            <consortium name="EnsemblFungi"/>
        </authorList>
    </citation>
    <scope>IDENTIFICATION</scope>
    <source>
        <strain evidence="3">4287 / CBS 123668 / FGSC 9935 / NRRL 34936</strain>
    </source>
</reference>
<evidence type="ECO:0000256" key="2">
    <source>
        <dbReference type="SAM" id="Phobius"/>
    </source>
</evidence>
<organism evidence="3 4">
    <name type="scientific">Fusarium oxysporum (strain Fo5176)</name>
    <name type="common">Fusarium vascular wilt</name>
    <dbReference type="NCBI Taxonomy" id="660025"/>
    <lineage>
        <taxon>Eukaryota</taxon>
        <taxon>Fungi</taxon>
        <taxon>Dikarya</taxon>
        <taxon>Ascomycota</taxon>
        <taxon>Pezizomycotina</taxon>
        <taxon>Sordariomycetes</taxon>
        <taxon>Hypocreomycetidae</taxon>
        <taxon>Hypocreales</taxon>
        <taxon>Nectriaceae</taxon>
        <taxon>Fusarium</taxon>
        <taxon>Fusarium oxysporum species complex</taxon>
    </lineage>
</organism>
<feature type="compositionally biased region" description="Polar residues" evidence="1">
    <location>
        <begin position="340"/>
        <end position="358"/>
    </location>
</feature>
<proteinExistence type="predicted"/>
<name>A0A0D2YIX1_FUSOF</name>
<feature type="transmembrane region" description="Helical" evidence="2">
    <location>
        <begin position="191"/>
        <end position="211"/>
    </location>
</feature>
<feature type="transmembrane region" description="Helical" evidence="2">
    <location>
        <begin position="31"/>
        <end position="51"/>
    </location>
</feature>
<gene>
    <name evidence="3" type="primary">28957345</name>
</gene>
<feature type="region of interest" description="Disordered" evidence="1">
    <location>
        <begin position="308"/>
        <end position="358"/>
    </location>
</feature>
<dbReference type="Pfam" id="PF10067">
    <property type="entry name" value="DUF2306"/>
    <property type="match status" value="1"/>
</dbReference>
<dbReference type="EnsemblFungi" id="FOXG_16485T0">
    <property type="protein sequence ID" value="FOXG_16485P0"/>
    <property type="gene ID" value="FOXG_16485"/>
</dbReference>
<dbReference type="InterPro" id="IPR018750">
    <property type="entry name" value="DUF2306_membrane"/>
</dbReference>
<evidence type="ECO:0000256" key="1">
    <source>
        <dbReference type="SAM" id="MobiDB-lite"/>
    </source>
</evidence>
<dbReference type="STRING" id="426428.A0A0D2YIX1"/>
<evidence type="ECO:0000313" key="3">
    <source>
        <dbReference type="EnsemblFungi" id="FOXG_16485P0"/>
    </source>
</evidence>
<keyword evidence="2" id="KW-0472">Membrane</keyword>
<reference evidence="4" key="1">
    <citation type="journal article" date="2012" name="Mol. Plant Microbe Interact.">
        <title>A highly conserved effector in Fusarium oxysporum is required for full virulence on Arabidopsis.</title>
        <authorList>
            <person name="Thatcher L.F."/>
            <person name="Gardiner D.M."/>
            <person name="Kazan K."/>
            <person name="Manners J."/>
        </authorList>
    </citation>
    <scope>NUCLEOTIDE SEQUENCE [LARGE SCALE GENOMIC DNA]</scope>
    <source>
        <strain evidence="4">Fo5176</strain>
    </source>
</reference>
<dbReference type="Proteomes" id="UP000002489">
    <property type="component" value="Unassembled WGS sequence"/>
</dbReference>
<sequence length="358" mass="39438">MAAPTRPPANTFVARARKVYNPIGFSKGYNFILWFIFAGAMFGFALARMMFLNYNGIYCNPNSAGNGAGPGECWSYNRKDLYKIGIKMHLYTIIPASFLVVFQFVPFIRYKALLFHRMNGYIVVVLAVIGTVGAIIIAPVAFGGSLSVRAAVGLMSIMFLGSLVLAIWNIKTLQLEQHRAWMLRAWFYAKTHRLGSIITLRIIMIISALVMSKNPSFRLPMQCAKVASFYDDTESLIAKDPTCQDLNAWVAIQGDMSGESTENISSALSLGFSMGIWLALAIHAIGIEVYLHLTPAETERLRRISFQRQQERGFKNPGSSGLTSDRLGDAETWRPGTDATAYSPSKGSDSDISNVAAA</sequence>
<dbReference type="VEuPathDB" id="FungiDB:FOXG_16485"/>
<feature type="transmembrane region" description="Helical" evidence="2">
    <location>
        <begin position="120"/>
        <end position="142"/>
    </location>
</feature>
<dbReference type="AlphaFoldDB" id="A0A0D2YIX1"/>
<evidence type="ECO:0000313" key="4">
    <source>
        <dbReference type="Proteomes" id="UP000002489"/>
    </source>
</evidence>
<accession>A0A0D2YIX1</accession>
<feature type="transmembrane region" description="Helical" evidence="2">
    <location>
        <begin position="88"/>
        <end position="108"/>
    </location>
</feature>
<feature type="transmembrane region" description="Helical" evidence="2">
    <location>
        <begin position="274"/>
        <end position="293"/>
    </location>
</feature>
<protein>
    <submittedName>
        <fullName evidence="3">Uncharacterized protein</fullName>
    </submittedName>
</protein>
<keyword evidence="2" id="KW-1133">Transmembrane helix</keyword>
<keyword evidence="2" id="KW-0812">Transmembrane</keyword>